<dbReference type="PANTHER" id="PTHR23073">
    <property type="entry name" value="26S PROTEASOME REGULATORY SUBUNIT"/>
    <property type="match status" value="1"/>
</dbReference>
<organism evidence="5 6">
    <name type="scientific">Candidatus Aphodousia faecigallinarum</name>
    <dbReference type="NCBI Taxonomy" id="2840677"/>
    <lineage>
        <taxon>Bacteria</taxon>
        <taxon>Pseudomonadati</taxon>
        <taxon>Pseudomonadota</taxon>
        <taxon>Betaproteobacteria</taxon>
        <taxon>Burkholderiales</taxon>
        <taxon>Sutterellaceae</taxon>
        <taxon>Sutterellaceae incertae sedis</taxon>
        <taxon>Candidatus Aphodousia</taxon>
    </lineage>
</organism>
<dbReference type="CDD" id="cd19481">
    <property type="entry name" value="RecA-like_protease"/>
    <property type="match status" value="1"/>
</dbReference>
<dbReference type="AlphaFoldDB" id="A0A9D1IHQ9"/>
<sequence length="631" mass="71416">MFKCNLNANKNTADEKTFRLYQFFFLSILLYRDLWKNVTSGFNDKVDYNFENVKWHAVLGLPELELLTPDEIKKTKKVAENQSKIYSLLMKKYREFEAEPPLVPKNLKANVELLAKTFGLNEAEKSILIFLCIVKLNQFNCLDLFNIFKNKKSELITYREFICNFLATVSDCGYEALYKALSRNGALVQNRLISVNEEPRDFEYYLDFEGDLAAKLVYPNQKLQDLLDRSLVKGKESSLNLEDFSYLSPDLPLLVEYLRCARQSQKQGVNVLLYGPPGTGKSELSRTIARHIGADLYEVPVMEAEGEAVRDRMSSLMFNLSQLKNNPEAVLVFDEAQDLFKNYGSPAFFAMNAAPSNAGKGNKGLTNKLLESNQTPVIWITNSIHAMDPAYIRRFDFCLNVPVPPEAQRRKIIENKAGAFLLPEGIHCIAKRSDIAPAVIDRTAKVLSTIAAPKEELQKHFFTHLNATLDTMGIRPVLLQKKLDPADLYDPQLSTADYDLNEIAKGVAQAQNARICLYGVPGTGKTAWAHYLGRMLGKQVIVKRSSDLLNCYVGMTERNIALAFEEAKSENAILVIDEADSFLQKRGNADHSWEVTQVSKQLSAKSRKLLFIVIAKQFDIRPVYNSHWVIS</sequence>
<comment type="caution">
    <text evidence="5">The sequence shown here is derived from an EMBL/GenBank/DDBJ whole genome shotgun (WGS) entry which is preliminary data.</text>
</comment>
<evidence type="ECO:0000256" key="2">
    <source>
        <dbReference type="ARBA" id="ARBA00022741"/>
    </source>
</evidence>
<comment type="similarity">
    <text evidence="1">Belongs to the AAA ATPase family.</text>
</comment>
<name>A0A9D1IHQ9_9BURK</name>
<keyword evidence="3" id="KW-0067">ATP-binding</keyword>
<feature type="domain" description="AAA+ ATPase" evidence="4">
    <location>
        <begin position="267"/>
        <end position="405"/>
    </location>
</feature>
<evidence type="ECO:0000313" key="6">
    <source>
        <dbReference type="Proteomes" id="UP000824083"/>
    </source>
</evidence>
<dbReference type="GO" id="GO:0016887">
    <property type="term" value="F:ATP hydrolysis activity"/>
    <property type="evidence" value="ECO:0007669"/>
    <property type="project" value="InterPro"/>
</dbReference>
<reference evidence="5" key="1">
    <citation type="submission" date="2020-10" db="EMBL/GenBank/DDBJ databases">
        <authorList>
            <person name="Gilroy R."/>
        </authorList>
    </citation>
    <scope>NUCLEOTIDE SEQUENCE</scope>
    <source>
        <strain evidence="5">7463</strain>
    </source>
</reference>
<evidence type="ECO:0000259" key="4">
    <source>
        <dbReference type="SMART" id="SM00382"/>
    </source>
</evidence>
<gene>
    <name evidence="5" type="ORF">IAC56_01220</name>
</gene>
<dbReference type="InterPro" id="IPR003959">
    <property type="entry name" value="ATPase_AAA_core"/>
</dbReference>
<dbReference type="Gene3D" id="3.40.50.300">
    <property type="entry name" value="P-loop containing nucleotide triphosphate hydrolases"/>
    <property type="match status" value="2"/>
</dbReference>
<dbReference type="SUPFAM" id="SSF52540">
    <property type="entry name" value="P-loop containing nucleoside triphosphate hydrolases"/>
    <property type="match status" value="2"/>
</dbReference>
<evidence type="ECO:0000313" key="5">
    <source>
        <dbReference type="EMBL" id="HIU36891.1"/>
    </source>
</evidence>
<dbReference type="Proteomes" id="UP000824083">
    <property type="component" value="Unassembled WGS sequence"/>
</dbReference>
<dbReference type="EMBL" id="DVMY01000026">
    <property type="protein sequence ID" value="HIU36891.1"/>
    <property type="molecule type" value="Genomic_DNA"/>
</dbReference>
<dbReference type="InterPro" id="IPR003593">
    <property type="entry name" value="AAA+_ATPase"/>
</dbReference>
<protein>
    <submittedName>
        <fullName evidence="5">AAA family ATPase</fullName>
    </submittedName>
</protein>
<evidence type="ECO:0000256" key="3">
    <source>
        <dbReference type="ARBA" id="ARBA00022840"/>
    </source>
</evidence>
<reference evidence="5" key="2">
    <citation type="journal article" date="2021" name="PeerJ">
        <title>Extensive microbial diversity within the chicken gut microbiome revealed by metagenomics and culture.</title>
        <authorList>
            <person name="Gilroy R."/>
            <person name="Ravi A."/>
            <person name="Getino M."/>
            <person name="Pursley I."/>
            <person name="Horton D.L."/>
            <person name="Alikhan N.F."/>
            <person name="Baker D."/>
            <person name="Gharbi K."/>
            <person name="Hall N."/>
            <person name="Watson M."/>
            <person name="Adriaenssens E.M."/>
            <person name="Foster-Nyarko E."/>
            <person name="Jarju S."/>
            <person name="Secka A."/>
            <person name="Antonio M."/>
            <person name="Oren A."/>
            <person name="Chaudhuri R.R."/>
            <person name="La Ragione R."/>
            <person name="Hildebrand F."/>
            <person name="Pallen M.J."/>
        </authorList>
    </citation>
    <scope>NUCLEOTIDE SEQUENCE</scope>
    <source>
        <strain evidence="5">7463</strain>
    </source>
</reference>
<evidence type="ECO:0000256" key="1">
    <source>
        <dbReference type="ARBA" id="ARBA00006914"/>
    </source>
</evidence>
<feature type="domain" description="AAA+ ATPase" evidence="4">
    <location>
        <begin position="511"/>
        <end position="625"/>
    </location>
</feature>
<dbReference type="SMART" id="SM00382">
    <property type="entry name" value="AAA"/>
    <property type="match status" value="2"/>
</dbReference>
<dbReference type="InterPro" id="IPR027417">
    <property type="entry name" value="P-loop_NTPase"/>
</dbReference>
<dbReference type="GO" id="GO:0005524">
    <property type="term" value="F:ATP binding"/>
    <property type="evidence" value="ECO:0007669"/>
    <property type="project" value="UniProtKB-KW"/>
</dbReference>
<dbReference type="InterPro" id="IPR050221">
    <property type="entry name" value="26S_Proteasome_ATPase"/>
</dbReference>
<proteinExistence type="inferred from homology"/>
<accession>A0A9D1IHQ9</accession>
<keyword evidence="2" id="KW-0547">Nucleotide-binding</keyword>
<dbReference type="Pfam" id="PF00004">
    <property type="entry name" value="AAA"/>
    <property type="match status" value="2"/>
</dbReference>